<keyword evidence="5" id="KW-0949">S-adenosyl-L-methionine</keyword>
<dbReference type="InterPro" id="IPR038333">
    <property type="entry name" value="T1MK-like_N_sf"/>
</dbReference>
<dbReference type="Pfam" id="PF12161">
    <property type="entry name" value="HsdM_N"/>
    <property type="match status" value="1"/>
</dbReference>
<dbReference type="GO" id="GO:0032259">
    <property type="term" value="P:methylation"/>
    <property type="evidence" value="ECO:0007669"/>
    <property type="project" value="UniProtKB-KW"/>
</dbReference>
<evidence type="ECO:0000313" key="11">
    <source>
        <dbReference type="Proteomes" id="UP000319383"/>
    </source>
</evidence>
<feature type="domain" description="N6 adenine-specific DNA methyltransferase N-terminal" evidence="9">
    <location>
        <begin position="8"/>
        <end position="112"/>
    </location>
</feature>
<dbReference type="PANTHER" id="PTHR42933:SF4">
    <property type="entry name" value="TYPE I RESTRICTION ENZYME ECOKI METHYLASE SUBUNIT"/>
    <property type="match status" value="1"/>
</dbReference>
<evidence type="ECO:0000259" key="8">
    <source>
        <dbReference type="Pfam" id="PF02384"/>
    </source>
</evidence>
<evidence type="ECO:0000259" key="9">
    <source>
        <dbReference type="Pfam" id="PF12161"/>
    </source>
</evidence>
<dbReference type="InterPro" id="IPR051537">
    <property type="entry name" value="DNA_Adenine_Mtase"/>
</dbReference>
<dbReference type="SUPFAM" id="SSF53335">
    <property type="entry name" value="S-adenosyl-L-methionine-dependent methyltransferases"/>
    <property type="match status" value="1"/>
</dbReference>
<dbReference type="EMBL" id="CP036276">
    <property type="protein sequence ID" value="QDU44299.1"/>
    <property type="molecule type" value="Genomic_DNA"/>
</dbReference>
<dbReference type="EC" id="2.1.1.72" evidence="2"/>
<dbReference type="AlphaFoldDB" id="A0A517ZP94"/>
<dbReference type="InterPro" id="IPR003356">
    <property type="entry name" value="DNA_methylase_A-5"/>
</dbReference>
<dbReference type="GO" id="GO:0003677">
    <property type="term" value="F:DNA binding"/>
    <property type="evidence" value="ECO:0007669"/>
    <property type="project" value="InterPro"/>
</dbReference>
<dbReference type="GO" id="GO:0009007">
    <property type="term" value="F:site-specific DNA-methyltransferase (adenine-specific) activity"/>
    <property type="evidence" value="ECO:0007669"/>
    <property type="project" value="UniProtKB-EC"/>
</dbReference>
<dbReference type="RefSeq" id="WP_145376681.1">
    <property type="nucleotide sequence ID" value="NZ_CP036276.1"/>
</dbReference>
<evidence type="ECO:0000313" key="10">
    <source>
        <dbReference type="EMBL" id="QDU44299.1"/>
    </source>
</evidence>
<dbReference type="PROSITE" id="PS00092">
    <property type="entry name" value="N6_MTASE"/>
    <property type="match status" value="1"/>
</dbReference>
<evidence type="ECO:0000256" key="7">
    <source>
        <dbReference type="ARBA" id="ARBA00047942"/>
    </source>
</evidence>
<reference evidence="10 11" key="1">
    <citation type="submission" date="2019-02" db="EMBL/GenBank/DDBJ databases">
        <title>Deep-cultivation of Planctomycetes and their phenomic and genomic characterization uncovers novel biology.</title>
        <authorList>
            <person name="Wiegand S."/>
            <person name="Jogler M."/>
            <person name="Boedeker C."/>
            <person name="Pinto D."/>
            <person name="Vollmers J."/>
            <person name="Rivas-Marin E."/>
            <person name="Kohn T."/>
            <person name="Peeters S.H."/>
            <person name="Heuer A."/>
            <person name="Rast P."/>
            <person name="Oberbeckmann S."/>
            <person name="Bunk B."/>
            <person name="Jeske O."/>
            <person name="Meyerdierks A."/>
            <person name="Storesund J.E."/>
            <person name="Kallscheuer N."/>
            <person name="Luecker S."/>
            <person name="Lage O.M."/>
            <person name="Pohl T."/>
            <person name="Merkel B.J."/>
            <person name="Hornburger P."/>
            <person name="Mueller R.-W."/>
            <person name="Bruemmer F."/>
            <person name="Labrenz M."/>
            <person name="Spormann A.M."/>
            <person name="Op den Camp H."/>
            <person name="Overmann J."/>
            <person name="Amann R."/>
            <person name="Jetten M.S.M."/>
            <person name="Mascher T."/>
            <person name="Medema M.H."/>
            <person name="Devos D.P."/>
            <person name="Kaster A.-K."/>
            <person name="Ovreas L."/>
            <person name="Rohde M."/>
            <person name="Galperin M.Y."/>
            <person name="Jogler C."/>
        </authorList>
    </citation>
    <scope>NUCLEOTIDE SEQUENCE [LARGE SCALE GENOMIC DNA]</scope>
    <source>
        <strain evidence="10 11">Mal52</strain>
    </source>
</reference>
<sequence>MTNSQQIVNKAWNFAHVLRDDGLSYMAYTEQITFLLFLKMADEQTKPPHNRKPIVPAKLGWQSLLKRDGDELEIHYRHVLEELGRQPGMLGEIFKKARPEIQNPATLKRLIVDLIDVEKWSSMQADVKGDIYEGLLAKSAAESPKGAGQYFTPRELIKAITDVVQLQPDDTVCDPAAGTGGFLLSAHDYIVRHFTKELDKDQKKHLRTAFVKGWELVPNTARLCIMNLYLHGINADPCPIKSGVDSLAGDPGERFSVVLTNPPFGKKSSIAIVNEEGDLEKEDTSYERQDFWTSTKNKQLNFLQHVRTLLKINGRCAIVVPDNVLFEGGAGETVRRNLLQQCDVHTLLRLPTGIFYAQGVKANVLFFDAKPAQEKAWTKKLWVYDLRTNMHFTQKTNPLKRADLDDFVKCYKPKNRHRRKATWSEETPEGRWRAYDYDELAKRDKFNLDIFWLRDKSLEDSDDLPEPDVLAQEIADDLQTALDQFTAIAAELKE</sequence>
<dbReference type="Gene3D" id="1.20.1260.30">
    <property type="match status" value="1"/>
</dbReference>
<evidence type="ECO:0000256" key="2">
    <source>
        <dbReference type="ARBA" id="ARBA00011900"/>
    </source>
</evidence>
<dbReference type="PANTHER" id="PTHR42933">
    <property type="entry name" value="SLR6095 PROTEIN"/>
    <property type="match status" value="1"/>
</dbReference>
<comment type="similarity">
    <text evidence="1">Belongs to the N(4)/N(6)-methyltransferase family.</text>
</comment>
<evidence type="ECO:0000256" key="3">
    <source>
        <dbReference type="ARBA" id="ARBA00022603"/>
    </source>
</evidence>
<evidence type="ECO:0000256" key="5">
    <source>
        <dbReference type="ARBA" id="ARBA00022691"/>
    </source>
</evidence>
<dbReference type="Pfam" id="PF02384">
    <property type="entry name" value="N6_Mtase"/>
    <property type="match status" value="1"/>
</dbReference>
<dbReference type="InterPro" id="IPR002052">
    <property type="entry name" value="DNA_methylase_N6_adenine_CS"/>
</dbReference>
<gene>
    <name evidence="10" type="ORF">Mal52_27780</name>
</gene>
<dbReference type="InterPro" id="IPR029063">
    <property type="entry name" value="SAM-dependent_MTases_sf"/>
</dbReference>
<dbReference type="InterPro" id="IPR022749">
    <property type="entry name" value="D12N6_MeTrfase_N"/>
</dbReference>
<keyword evidence="3 10" id="KW-0489">Methyltransferase</keyword>
<proteinExistence type="inferred from homology"/>
<name>A0A517ZP94_9PLAN</name>
<accession>A0A517ZP94</accession>
<evidence type="ECO:0000256" key="4">
    <source>
        <dbReference type="ARBA" id="ARBA00022679"/>
    </source>
</evidence>
<keyword evidence="4 10" id="KW-0808">Transferase</keyword>
<protein>
    <recommendedName>
        <fullName evidence="2">site-specific DNA-methyltransferase (adenine-specific)</fullName>
        <ecNumber evidence="2">2.1.1.72</ecNumber>
    </recommendedName>
</protein>
<feature type="domain" description="DNA methylase adenine-specific" evidence="8">
    <location>
        <begin position="124"/>
        <end position="427"/>
    </location>
</feature>
<evidence type="ECO:0000256" key="1">
    <source>
        <dbReference type="ARBA" id="ARBA00006594"/>
    </source>
</evidence>
<organism evidence="10 11">
    <name type="scientific">Symmachiella dynata</name>
    <dbReference type="NCBI Taxonomy" id="2527995"/>
    <lineage>
        <taxon>Bacteria</taxon>
        <taxon>Pseudomonadati</taxon>
        <taxon>Planctomycetota</taxon>
        <taxon>Planctomycetia</taxon>
        <taxon>Planctomycetales</taxon>
        <taxon>Planctomycetaceae</taxon>
        <taxon>Symmachiella</taxon>
    </lineage>
</organism>
<dbReference type="PRINTS" id="PR00507">
    <property type="entry name" value="N12N6MTFRASE"/>
</dbReference>
<keyword evidence="11" id="KW-1185">Reference proteome</keyword>
<comment type="catalytic activity">
    <reaction evidence="7">
        <text>a 2'-deoxyadenosine in DNA + S-adenosyl-L-methionine = an N(6)-methyl-2'-deoxyadenosine in DNA + S-adenosyl-L-homocysteine + H(+)</text>
        <dbReference type="Rhea" id="RHEA:15197"/>
        <dbReference type="Rhea" id="RHEA-COMP:12418"/>
        <dbReference type="Rhea" id="RHEA-COMP:12419"/>
        <dbReference type="ChEBI" id="CHEBI:15378"/>
        <dbReference type="ChEBI" id="CHEBI:57856"/>
        <dbReference type="ChEBI" id="CHEBI:59789"/>
        <dbReference type="ChEBI" id="CHEBI:90615"/>
        <dbReference type="ChEBI" id="CHEBI:90616"/>
        <dbReference type="EC" id="2.1.1.72"/>
    </reaction>
</comment>
<dbReference type="KEGG" id="sdyn:Mal52_27780"/>
<dbReference type="GO" id="GO:0009307">
    <property type="term" value="P:DNA restriction-modification system"/>
    <property type="evidence" value="ECO:0007669"/>
    <property type="project" value="UniProtKB-KW"/>
</dbReference>
<evidence type="ECO:0000256" key="6">
    <source>
        <dbReference type="ARBA" id="ARBA00022747"/>
    </source>
</evidence>
<dbReference type="Proteomes" id="UP000319383">
    <property type="component" value="Chromosome"/>
</dbReference>
<keyword evidence="6" id="KW-0680">Restriction system</keyword>
<dbReference type="Gene3D" id="3.40.50.150">
    <property type="entry name" value="Vaccinia Virus protein VP39"/>
    <property type="match status" value="1"/>
</dbReference>
<dbReference type="REBASE" id="355286">
    <property type="entry name" value="M.PbaMal52ORF27780P"/>
</dbReference>
<dbReference type="GO" id="GO:0008170">
    <property type="term" value="F:N-methyltransferase activity"/>
    <property type="evidence" value="ECO:0007669"/>
    <property type="project" value="InterPro"/>
</dbReference>